<evidence type="ECO:0000256" key="1">
    <source>
        <dbReference type="ARBA" id="ARBA00022450"/>
    </source>
</evidence>
<dbReference type="SMART" id="SM00823">
    <property type="entry name" value="PKS_PP"/>
    <property type="match status" value="1"/>
</dbReference>
<dbReference type="GO" id="GO:0031177">
    <property type="term" value="F:phosphopantetheine binding"/>
    <property type="evidence" value="ECO:0007669"/>
    <property type="project" value="InterPro"/>
</dbReference>
<keyword evidence="5" id="KW-0560">Oxidoreductase</keyword>
<dbReference type="InterPro" id="IPR036291">
    <property type="entry name" value="NAD(P)-bd_dom_sf"/>
</dbReference>
<dbReference type="InterPro" id="IPR018201">
    <property type="entry name" value="Ketoacyl_synth_AS"/>
</dbReference>
<dbReference type="InterPro" id="IPR016039">
    <property type="entry name" value="Thiolase-like"/>
</dbReference>
<dbReference type="GO" id="GO:0016491">
    <property type="term" value="F:oxidoreductase activity"/>
    <property type="evidence" value="ECO:0007669"/>
    <property type="project" value="UniProtKB-KW"/>
</dbReference>
<dbReference type="SMART" id="SM00827">
    <property type="entry name" value="PKS_AT"/>
    <property type="match status" value="1"/>
</dbReference>
<dbReference type="InterPro" id="IPR013154">
    <property type="entry name" value="ADH-like_N"/>
</dbReference>
<keyword evidence="2" id="KW-0597">Phosphoprotein</keyword>
<reference evidence="12 13" key="1">
    <citation type="journal article" date="2014" name="BMC Genomics">
        <title>Comparative genome sequencing reveals chemotype-specific gene clusters in the toxigenic black mold Stachybotrys.</title>
        <authorList>
            <person name="Semeiks J."/>
            <person name="Borek D."/>
            <person name="Otwinowski Z."/>
            <person name="Grishin N.V."/>
        </authorList>
    </citation>
    <scope>NUCLEOTIDE SEQUENCE [LARGE SCALE GENOMIC DNA]</scope>
    <source>
        <strain evidence="13">CBS 109288 / IBT 7711</strain>
    </source>
</reference>
<dbReference type="InterPro" id="IPR020843">
    <property type="entry name" value="ER"/>
</dbReference>
<dbReference type="CDD" id="cd00833">
    <property type="entry name" value="PKS"/>
    <property type="match status" value="1"/>
</dbReference>
<feature type="active site" description="Proton acceptor; for dehydratase activity" evidence="8">
    <location>
        <position position="982"/>
    </location>
</feature>
<dbReference type="SUPFAM" id="SSF51735">
    <property type="entry name" value="NAD(P)-binding Rossmann-fold domains"/>
    <property type="match status" value="2"/>
</dbReference>
<dbReference type="InterPro" id="IPR049900">
    <property type="entry name" value="PKS_mFAS_DH"/>
</dbReference>
<dbReference type="InterPro" id="IPR014043">
    <property type="entry name" value="Acyl_transferase_dom"/>
</dbReference>
<dbReference type="Pfam" id="PF00107">
    <property type="entry name" value="ADH_zinc_N"/>
    <property type="match status" value="1"/>
</dbReference>
<dbReference type="GO" id="GO:0004315">
    <property type="term" value="F:3-oxoacyl-[acyl-carrier-protein] synthase activity"/>
    <property type="evidence" value="ECO:0007669"/>
    <property type="project" value="InterPro"/>
</dbReference>
<dbReference type="PROSITE" id="PS00606">
    <property type="entry name" value="KS3_1"/>
    <property type="match status" value="1"/>
</dbReference>
<dbReference type="HOGENOM" id="CLU_000022_31_4_1"/>
<dbReference type="EMBL" id="KL648635">
    <property type="protein sequence ID" value="KEY67014.1"/>
    <property type="molecule type" value="Genomic_DNA"/>
</dbReference>
<dbReference type="InterPro" id="IPR016035">
    <property type="entry name" value="Acyl_Trfase/lysoPLipase"/>
</dbReference>
<dbReference type="InterPro" id="IPR020841">
    <property type="entry name" value="PKS_Beta-ketoAc_synthase_dom"/>
</dbReference>
<dbReference type="InterPro" id="IPR014031">
    <property type="entry name" value="Ketoacyl_synth_C"/>
</dbReference>
<dbReference type="InterPro" id="IPR020806">
    <property type="entry name" value="PKS_PP-bd"/>
</dbReference>
<evidence type="ECO:0008006" key="14">
    <source>
        <dbReference type="Google" id="ProtNLM"/>
    </source>
</evidence>
<feature type="domain" description="PKS/mFAS DH" evidence="11">
    <location>
        <begin position="950"/>
        <end position="1250"/>
    </location>
</feature>
<gene>
    <name evidence="12" type="ORF">S7711_04698</name>
</gene>
<dbReference type="SUPFAM" id="SSF50129">
    <property type="entry name" value="GroES-like"/>
    <property type="match status" value="1"/>
</dbReference>
<protein>
    <recommendedName>
        <fullName evidence="14">Carrier domain-containing protein</fullName>
    </recommendedName>
</protein>
<evidence type="ECO:0000256" key="3">
    <source>
        <dbReference type="ARBA" id="ARBA00022679"/>
    </source>
</evidence>
<dbReference type="Gene3D" id="3.90.180.10">
    <property type="entry name" value="Medium-chain alcohol dehydrogenases, catalytic domain"/>
    <property type="match status" value="1"/>
</dbReference>
<dbReference type="SMART" id="SM00825">
    <property type="entry name" value="PKS_KS"/>
    <property type="match status" value="1"/>
</dbReference>
<organism evidence="12 13">
    <name type="scientific">Stachybotrys chartarum (strain CBS 109288 / IBT 7711)</name>
    <name type="common">Toxic black mold</name>
    <name type="synonym">Stilbospora chartarum</name>
    <dbReference type="NCBI Taxonomy" id="1280523"/>
    <lineage>
        <taxon>Eukaryota</taxon>
        <taxon>Fungi</taxon>
        <taxon>Dikarya</taxon>
        <taxon>Ascomycota</taxon>
        <taxon>Pezizomycotina</taxon>
        <taxon>Sordariomycetes</taxon>
        <taxon>Hypocreomycetidae</taxon>
        <taxon>Hypocreales</taxon>
        <taxon>Stachybotryaceae</taxon>
        <taxon>Stachybotrys</taxon>
    </lineage>
</organism>
<dbReference type="InterPro" id="IPR050091">
    <property type="entry name" value="PKS_NRPS_Biosynth_Enz"/>
</dbReference>
<keyword evidence="6" id="KW-0511">Multifunctional enzyme</keyword>
<dbReference type="Pfam" id="PF14765">
    <property type="entry name" value="PS-DH"/>
    <property type="match status" value="1"/>
</dbReference>
<dbReference type="GO" id="GO:0008168">
    <property type="term" value="F:methyltransferase activity"/>
    <property type="evidence" value="ECO:0007669"/>
    <property type="project" value="UniProtKB-KW"/>
</dbReference>
<dbReference type="Gene3D" id="3.40.366.10">
    <property type="entry name" value="Malonyl-Coenzyme A Acyl Carrier Protein, domain 2"/>
    <property type="match status" value="1"/>
</dbReference>
<dbReference type="InterPro" id="IPR013149">
    <property type="entry name" value="ADH-like_C"/>
</dbReference>
<dbReference type="Pfam" id="PF16197">
    <property type="entry name" value="KAsynt_C_assoc"/>
    <property type="match status" value="1"/>
</dbReference>
<dbReference type="GO" id="GO:0006633">
    <property type="term" value="P:fatty acid biosynthetic process"/>
    <property type="evidence" value="ECO:0007669"/>
    <property type="project" value="InterPro"/>
</dbReference>
<evidence type="ECO:0000259" key="10">
    <source>
        <dbReference type="PROSITE" id="PS52004"/>
    </source>
</evidence>
<evidence type="ECO:0000256" key="7">
    <source>
        <dbReference type="ARBA" id="ARBA00023315"/>
    </source>
</evidence>
<keyword evidence="1" id="KW-0596">Phosphopantetheine</keyword>
<dbReference type="SMART" id="SM00826">
    <property type="entry name" value="PKS_DH"/>
    <property type="match status" value="1"/>
</dbReference>
<dbReference type="SUPFAM" id="SSF47336">
    <property type="entry name" value="ACP-like"/>
    <property type="match status" value="1"/>
</dbReference>
<evidence type="ECO:0000256" key="8">
    <source>
        <dbReference type="PROSITE-ProRule" id="PRU01363"/>
    </source>
</evidence>
<feature type="region of interest" description="N-terminal hotdog fold" evidence="8">
    <location>
        <begin position="950"/>
        <end position="1085"/>
    </location>
</feature>
<dbReference type="FunFam" id="3.40.50.720:FF:000209">
    <property type="entry name" value="Polyketide synthase Pks12"/>
    <property type="match status" value="1"/>
</dbReference>
<dbReference type="Pfam" id="PF00109">
    <property type="entry name" value="ketoacyl-synt"/>
    <property type="match status" value="1"/>
</dbReference>
<dbReference type="Pfam" id="PF02801">
    <property type="entry name" value="Ketoacyl-synt_C"/>
    <property type="match status" value="1"/>
</dbReference>
<dbReference type="OrthoDB" id="329835at2759"/>
<feature type="active site" description="Proton donor; for dehydratase activity" evidence="8">
    <location>
        <position position="1163"/>
    </location>
</feature>
<dbReference type="InterPro" id="IPR016036">
    <property type="entry name" value="Malonyl_transacylase_ACP-bd"/>
</dbReference>
<dbReference type="SMART" id="SM00829">
    <property type="entry name" value="PKS_ER"/>
    <property type="match status" value="1"/>
</dbReference>
<dbReference type="SUPFAM" id="SSF52151">
    <property type="entry name" value="FabD/lysophospholipase-like"/>
    <property type="match status" value="1"/>
</dbReference>
<dbReference type="PANTHER" id="PTHR43775">
    <property type="entry name" value="FATTY ACID SYNTHASE"/>
    <property type="match status" value="1"/>
</dbReference>
<evidence type="ECO:0000256" key="4">
    <source>
        <dbReference type="ARBA" id="ARBA00022857"/>
    </source>
</evidence>
<dbReference type="GO" id="GO:0004312">
    <property type="term" value="F:fatty acid synthase activity"/>
    <property type="evidence" value="ECO:0007669"/>
    <property type="project" value="TreeGrafter"/>
</dbReference>
<dbReference type="Pfam" id="PF21089">
    <property type="entry name" value="PKS_DH_N"/>
    <property type="match status" value="1"/>
</dbReference>
<dbReference type="Pfam" id="PF08240">
    <property type="entry name" value="ADH_N"/>
    <property type="match status" value="1"/>
</dbReference>
<keyword evidence="3" id="KW-0808">Transferase</keyword>
<dbReference type="Pfam" id="PF00698">
    <property type="entry name" value="Acyl_transf_1"/>
    <property type="match status" value="1"/>
</dbReference>
<keyword evidence="4" id="KW-0521">NADP</keyword>
<keyword evidence="13" id="KW-1185">Reference proteome</keyword>
<name>A0A084ANY5_STACB</name>
<dbReference type="Gene3D" id="3.40.47.10">
    <property type="match status" value="1"/>
</dbReference>
<dbReference type="PROSITE" id="PS52004">
    <property type="entry name" value="KS3_2"/>
    <property type="match status" value="1"/>
</dbReference>
<feature type="region of interest" description="Disordered" evidence="9">
    <location>
        <begin position="1"/>
        <end position="29"/>
    </location>
</feature>
<dbReference type="InterPro" id="IPR020807">
    <property type="entry name" value="PKS_DH"/>
</dbReference>
<dbReference type="InterPro" id="IPR011032">
    <property type="entry name" value="GroES-like_sf"/>
</dbReference>
<evidence type="ECO:0000256" key="9">
    <source>
        <dbReference type="SAM" id="MobiDB-lite"/>
    </source>
</evidence>
<dbReference type="SMART" id="SM00822">
    <property type="entry name" value="PKS_KR"/>
    <property type="match status" value="1"/>
</dbReference>
<feature type="domain" description="Ketosynthase family 3 (KS3)" evidence="10">
    <location>
        <begin position="30"/>
        <end position="456"/>
    </location>
</feature>
<dbReference type="Gene3D" id="3.10.129.110">
    <property type="entry name" value="Polyketide synthase dehydratase"/>
    <property type="match status" value="1"/>
</dbReference>
<dbReference type="InterPro" id="IPR001227">
    <property type="entry name" value="Ac_transferase_dom_sf"/>
</dbReference>
<dbReference type="SUPFAM" id="SSF55048">
    <property type="entry name" value="Probable ACP-binding domain of malonyl-CoA ACP transacylase"/>
    <property type="match status" value="1"/>
</dbReference>
<evidence type="ECO:0000256" key="2">
    <source>
        <dbReference type="ARBA" id="ARBA00022553"/>
    </source>
</evidence>
<dbReference type="GO" id="GO:0044550">
    <property type="term" value="P:secondary metabolite biosynthetic process"/>
    <property type="evidence" value="ECO:0007669"/>
    <property type="project" value="UniProtKB-ARBA"/>
</dbReference>
<dbReference type="GO" id="GO:0032259">
    <property type="term" value="P:methylation"/>
    <property type="evidence" value="ECO:0007669"/>
    <property type="project" value="UniProtKB-KW"/>
</dbReference>
<evidence type="ECO:0000313" key="12">
    <source>
        <dbReference type="EMBL" id="KEY67014.1"/>
    </source>
</evidence>
<accession>A0A084ANY5</accession>
<evidence type="ECO:0000256" key="6">
    <source>
        <dbReference type="ARBA" id="ARBA00023268"/>
    </source>
</evidence>
<dbReference type="InterPro" id="IPR057326">
    <property type="entry name" value="KR_dom"/>
</dbReference>
<dbReference type="Gene3D" id="3.30.70.3290">
    <property type="match status" value="1"/>
</dbReference>
<dbReference type="InterPro" id="IPR049552">
    <property type="entry name" value="PKS_DH_N"/>
</dbReference>
<dbReference type="Proteomes" id="UP000028045">
    <property type="component" value="Unassembled WGS sequence"/>
</dbReference>
<dbReference type="InterPro" id="IPR032821">
    <property type="entry name" value="PKS_assoc"/>
</dbReference>
<dbReference type="InterPro" id="IPR049551">
    <property type="entry name" value="PKS_DH_C"/>
</dbReference>
<proteinExistence type="predicted"/>
<evidence type="ECO:0000256" key="5">
    <source>
        <dbReference type="ARBA" id="ARBA00023002"/>
    </source>
</evidence>
<sequence>MAPMMYSADPSSESSSSSPGTPVSDGPRKAEPIAICGMACRLPGDSSSPSEFWKLLTQGKSANCEVPRSRFNVDGFYHPDGMDRPGSVVTRGGYFLGEDIRGFENSFFGINNLEATYMDPQQRKLLEVAYECLENAGIPLEQASGSNTGCYVGNFTFDYMVMQTKESEYMNRYSATGLGTTILGNRISHVFNLQGPSLVLDTACSSSLYCLHMACAALDNFECDAAIVAGANLIQSAEQHIATMKAGVLSATSQCHTFDTSADGYGRGEGIGALYVKRLSDAIRDGDPIRSVIRGSAVNANGKTTGISLPSSDGQEAVIRKAMARGGVEPSDITYVECHGTGTKVGDAIEVDALARVFHREFDRPLMLGAVKTNIGHSEAASGIAGVIKSTLTLEKGMIPPTVGLKNINPKLKVDERNFHIPTELTTWPEDSPEIRRIGINSFGYGGANSHVVLEEAPVFKASSVYEEVRRLSIPQSQLVLPISAMTSAALECRVEDFSKHNFGETDILDLAWTLGCRRTNFPTRGFVIASRNEGIAENFTSKPLITDNAPLSSGSSTPRALIFTGQGSQWPGMCRELFEEFPVFRNAISEMTSVLREIPHGPRWSLQDVILDTSKPEAINNPSLSQPCCTAIQVALLQLLASWGIRPNVTVGHSSGEIAAAFAAGHLSAAEAIVIAYYRGYCVAKNAQSGAMIAVGLPADTANEEIAAAGVEGRVRVACVNSTQGVTLSGDGEDIDKILAYLSQKKTFARKLKTGGQAYHSHHMLMFGDEYENLLDTVLPTLGPSYTVDGRNVLMISTVTGEPKTSGFKGRYWRQNLENPVLFVNAVQRIQDLGQHFFIELGPHSSMELPIKQTLSSACVSGSQVKYVATIKRGKNAVETALGVPGYLWINGAAVDWKRVNGLATGLKSSKGTWKVVTDLPRNRFQYGNTLWNESRQSLEYRQRKYLRHELLGSLVPGGSGREFSFRNILRVDDVNWIKDHRLGDTVVFAGAGYLCMAMEALMQSLDIDRRSGSLQFSNVHIMNALSLSTEQSAQVEIFTSLHQKDLTQTNTSSKWWEFTVSTYQGESAIVHAKGSISFTSSKAQLESRFGAPEGTLETTAKRTWYNQFIKAGLNYGPHFQPISAYQTPRMKSSPYAGAKTPLQHIHGDVMSVYPVHPITIDAMIQLGIVATANGVPKDMRAQVPTKFSSITINLCDDSSEEECQLNAKSHKSGFSSFASGAELVNKVGEVVAQFEGLRLAIFGEPAQDQDQRHPILRTLWKPEVYGTGLISSEALAQYAQQFSSEANSPVTDEGLLKLGAALDLLVHKNPRSRILELGNTSQDFSLAVLDMLQSREDHRRLVSYDTAVWQESGELIGGAADLKTGQRTNDPVALKPEYYDLVLIPNLAEWTQKQAVAIKEVLTKYGVVVGLSRSISADSIAASGLEAVSFPVYEGKGSIFVARQPSPPTKTLKGHKYVVVECEETPLGSALADKLRSVQGDEVNRINLGALTEENIPSGSTVFSLCEARTPLLATTTDDQMASVKMMTNNAGTLIWVTGGNKLHGGTPEFALASGMARAIILEQPSLKFYTYDIDQPDEDVDATAEHLTLTTRQQSKVPDREFAQLKGTVHVSRFVPDDGLNTQFRAKQGLEVQDTSLRDAGDVRLDIRAPGQFDTIFFKQTVTAPLKPDEVRLRVASVGMNAKDYYVLAGRVDTQGATCQLECAGTVVHVGSEVTDLTAGDRVAVMAPMHFQTYQTVPQWACQKLQGNEGFDVAATLPLVYSTAIYALYHRAKLQQGESILVHSGAGGLGIAIIQLAQIAGTKVYTTVSSEEKKSYLVENFGLEPSQIFSSKDASFLDDILKATEGRGVDVVVNSLTGDQLHATWRCVAPFGRFVEVGKLDLTTAGRLEMDQFLKNTTFTGFDLSAIYAEGLQSGGQSMRTLWAQLMSETFSLYRGGKIRSFEPLRVFDVSETAQAFRYFSSRNRIGKIAINLENPDSTIVSQPLKHTTQLDGDKSYIMIGCLGGLGRTLSRWMLQRGAKKFTFLGRSGTDKEAARNLIEDLEQNGAQCTVVRGDVLSYRDVEAAVAASEGEIGGVVQAAMGLNEAIFAMMPNKHWHTGIDPKVQGTWNLYNALRVSGRDANLDFFILTSSVSGSVGTATESNYCAANHFLDAFARHLRHLPEAPIPGAIALGLGMISEVGYLHDNPEIEALLLRKGIQAIDADELVQIVDLSLSSSLPYRKAVSKEEPAHGDGMGIHHSYDTLAASHVLTGMEAFGLKELRKKGFEGTNLAWDDPRAGLLANALDGDSGADDQSAEGTEGIPTEVVKLMQESKPPKSLEDALLDHVRARFGNLILMKFDAVDVRKPLASYGMDSMIAAEFKTWFWQNMQVDVPLLTLLDKTSNLETLRDLSLTKLQSLEEN</sequence>
<keyword evidence="7" id="KW-0012">Acyltransferase</keyword>
<dbReference type="GO" id="GO:1901336">
    <property type="term" value="P:lactone biosynthetic process"/>
    <property type="evidence" value="ECO:0007669"/>
    <property type="project" value="UniProtKB-ARBA"/>
</dbReference>
<dbReference type="InterPro" id="IPR014030">
    <property type="entry name" value="Ketoacyl_synth_N"/>
</dbReference>
<dbReference type="PROSITE" id="PS52019">
    <property type="entry name" value="PKS_MFAS_DH"/>
    <property type="match status" value="1"/>
</dbReference>
<dbReference type="CDD" id="cd05195">
    <property type="entry name" value="enoyl_red"/>
    <property type="match status" value="1"/>
</dbReference>
<dbReference type="SUPFAM" id="SSF53901">
    <property type="entry name" value="Thiolase-like"/>
    <property type="match status" value="1"/>
</dbReference>
<dbReference type="Pfam" id="PF08659">
    <property type="entry name" value="KR"/>
    <property type="match status" value="1"/>
</dbReference>
<evidence type="ECO:0000259" key="11">
    <source>
        <dbReference type="PROSITE" id="PS52019"/>
    </source>
</evidence>
<feature type="region of interest" description="C-terminal hotdog fold" evidence="8">
    <location>
        <begin position="1098"/>
        <end position="1250"/>
    </location>
</feature>
<dbReference type="InterPro" id="IPR042104">
    <property type="entry name" value="PKS_dehydratase_sf"/>
</dbReference>
<evidence type="ECO:0000313" key="13">
    <source>
        <dbReference type="Proteomes" id="UP000028045"/>
    </source>
</evidence>
<dbReference type="Gene3D" id="3.40.50.720">
    <property type="entry name" value="NAD(P)-binding Rossmann-like Domain"/>
    <property type="match status" value="1"/>
</dbReference>
<dbReference type="PANTHER" id="PTHR43775:SF50">
    <property type="entry name" value="HIGHLY REDUCING POLYKETIDE SYNTHASE SRDA"/>
    <property type="match status" value="1"/>
</dbReference>
<dbReference type="InterPro" id="IPR036736">
    <property type="entry name" value="ACP-like_sf"/>
</dbReference>
<dbReference type="InterPro" id="IPR013968">
    <property type="entry name" value="PKS_KR"/>
</dbReference>
<feature type="compositionally biased region" description="Low complexity" evidence="9">
    <location>
        <begin position="7"/>
        <end position="25"/>
    </location>
</feature>